<sequence>MEHRAYPTSSALMARLLEWARPAAAAIGSGIERQPDLTSQRIPTLVSPAGRATSLIGLLRRFTEWSIRKEA</sequence>
<evidence type="ECO:0000313" key="1">
    <source>
        <dbReference type="EMBL" id="CCH74935.1"/>
    </source>
</evidence>
<organism evidence="1 2">
    <name type="scientific">Nostocoides australiense Ben110</name>
    <dbReference type="NCBI Taxonomy" id="1193182"/>
    <lineage>
        <taxon>Bacteria</taxon>
        <taxon>Bacillati</taxon>
        <taxon>Actinomycetota</taxon>
        <taxon>Actinomycetes</taxon>
        <taxon>Micrococcales</taxon>
        <taxon>Intrasporangiaceae</taxon>
        <taxon>Nostocoides</taxon>
    </lineage>
</organism>
<proteinExistence type="predicted"/>
<evidence type="ECO:0000313" key="2">
    <source>
        <dbReference type="Proteomes" id="UP000035763"/>
    </source>
</evidence>
<name>W6K1Q7_9MICO</name>
<reference evidence="1 2" key="1">
    <citation type="journal article" date="2013" name="ISME J.">
        <title>A metabolic model for members of the genus Tetrasphaera involved in enhanced biological phosphorus removal.</title>
        <authorList>
            <person name="Kristiansen R."/>
            <person name="Nguyen H.T.T."/>
            <person name="Saunders A.M."/>
            <person name="Nielsen J.L."/>
            <person name="Wimmer R."/>
            <person name="Le V.Q."/>
            <person name="McIlroy S.J."/>
            <person name="Petrovski S."/>
            <person name="Seviour R.J."/>
            <person name="Calteau A."/>
            <person name="Nielsen K.L."/>
            <person name="Nielsen P.H."/>
        </authorList>
    </citation>
    <scope>NUCLEOTIDE SEQUENCE [LARGE SCALE GENOMIC DNA]</scope>
    <source>
        <strain evidence="1 2">Ben110</strain>
    </source>
</reference>
<accession>W6K1Q7</accession>
<comment type="caution">
    <text evidence="1">The sequence shown here is derived from an EMBL/GenBank/DDBJ whole genome shotgun (WGS) entry which is preliminary data.</text>
</comment>
<dbReference type="Proteomes" id="UP000035763">
    <property type="component" value="Unassembled WGS sequence"/>
</dbReference>
<dbReference type="AlphaFoldDB" id="W6K1Q7"/>
<protein>
    <submittedName>
        <fullName evidence="1">Uncharacterized protein</fullName>
    </submittedName>
</protein>
<keyword evidence="2" id="KW-1185">Reference proteome</keyword>
<dbReference type="EMBL" id="CAJA01000443">
    <property type="protein sequence ID" value="CCH74935.1"/>
    <property type="molecule type" value="Genomic_DNA"/>
</dbReference>
<gene>
    <name evidence="1" type="ORF">BN11_4980009</name>
</gene>